<reference evidence="2 3" key="1">
    <citation type="submission" date="2024-01" db="EMBL/GenBank/DDBJ databases">
        <title>The genomes of 5 underutilized Papilionoideae crops provide insights into root nodulation and disease resistanc.</title>
        <authorList>
            <person name="Jiang F."/>
        </authorList>
    </citation>
    <scope>NUCLEOTIDE SEQUENCE [LARGE SCALE GENOMIC DNA]</scope>
    <source>
        <strain evidence="2">JINMINGXINNONG_FW02</strain>
        <tissue evidence="2">Leaves</tissue>
    </source>
</reference>
<comment type="caution">
    <text evidence="2">The sequence shown here is derived from an EMBL/GenBank/DDBJ whole genome shotgun (WGS) entry which is preliminary data.</text>
</comment>
<evidence type="ECO:0000313" key="2">
    <source>
        <dbReference type="EMBL" id="KAK7372701.1"/>
    </source>
</evidence>
<feature type="chain" id="PRO_5042935435" description="Secreted protein" evidence="1">
    <location>
        <begin position="22"/>
        <end position="66"/>
    </location>
</feature>
<proteinExistence type="predicted"/>
<accession>A0AAN9NHF9</accession>
<protein>
    <recommendedName>
        <fullName evidence="4">Secreted protein</fullName>
    </recommendedName>
</protein>
<evidence type="ECO:0000256" key="1">
    <source>
        <dbReference type="SAM" id="SignalP"/>
    </source>
</evidence>
<dbReference type="AlphaFoldDB" id="A0AAN9NHF9"/>
<name>A0AAN9NHF9_PHACN</name>
<evidence type="ECO:0008006" key="4">
    <source>
        <dbReference type="Google" id="ProtNLM"/>
    </source>
</evidence>
<dbReference type="Proteomes" id="UP001374584">
    <property type="component" value="Unassembled WGS sequence"/>
</dbReference>
<organism evidence="2 3">
    <name type="scientific">Phaseolus coccineus</name>
    <name type="common">Scarlet runner bean</name>
    <name type="synonym">Phaseolus multiflorus</name>
    <dbReference type="NCBI Taxonomy" id="3886"/>
    <lineage>
        <taxon>Eukaryota</taxon>
        <taxon>Viridiplantae</taxon>
        <taxon>Streptophyta</taxon>
        <taxon>Embryophyta</taxon>
        <taxon>Tracheophyta</taxon>
        <taxon>Spermatophyta</taxon>
        <taxon>Magnoliopsida</taxon>
        <taxon>eudicotyledons</taxon>
        <taxon>Gunneridae</taxon>
        <taxon>Pentapetalae</taxon>
        <taxon>rosids</taxon>
        <taxon>fabids</taxon>
        <taxon>Fabales</taxon>
        <taxon>Fabaceae</taxon>
        <taxon>Papilionoideae</taxon>
        <taxon>50 kb inversion clade</taxon>
        <taxon>NPAAA clade</taxon>
        <taxon>indigoferoid/millettioid clade</taxon>
        <taxon>Phaseoleae</taxon>
        <taxon>Phaseolus</taxon>
    </lineage>
</organism>
<gene>
    <name evidence="2" type="ORF">VNO80_06088</name>
</gene>
<keyword evidence="1" id="KW-0732">Signal</keyword>
<dbReference type="EMBL" id="JAYMYR010000003">
    <property type="protein sequence ID" value="KAK7372701.1"/>
    <property type="molecule type" value="Genomic_DNA"/>
</dbReference>
<sequence length="66" mass="7388">MCDLMLALMILQLMIVGGKLSVGDPSKNILHAFALTCQLHLLTHKFSQKHRKADNNGEKLEVMNNI</sequence>
<keyword evidence="3" id="KW-1185">Reference proteome</keyword>
<evidence type="ECO:0000313" key="3">
    <source>
        <dbReference type="Proteomes" id="UP001374584"/>
    </source>
</evidence>
<feature type="signal peptide" evidence="1">
    <location>
        <begin position="1"/>
        <end position="21"/>
    </location>
</feature>